<keyword evidence="1" id="KW-0732">Signal</keyword>
<dbReference type="AlphaFoldDB" id="A0A1E3XGY8"/>
<dbReference type="RefSeq" id="WP_005723242.1">
    <property type="nucleotide sequence ID" value="NZ_AP025519.1"/>
</dbReference>
<dbReference type="Proteomes" id="UP001145481">
    <property type="component" value="Unassembled WGS sequence"/>
</dbReference>
<dbReference type="EMBL" id="PPVL01000003">
    <property type="protein sequence ID" value="NNI78719.1"/>
    <property type="molecule type" value="Genomic_DNA"/>
</dbReference>
<evidence type="ECO:0000256" key="1">
    <source>
        <dbReference type="SAM" id="SignalP"/>
    </source>
</evidence>
<evidence type="ECO:0000313" key="5">
    <source>
        <dbReference type="Proteomes" id="UP001145481"/>
    </source>
</evidence>
<feature type="chain" id="PRO_5014540971" evidence="1">
    <location>
        <begin position="17"/>
        <end position="184"/>
    </location>
</feature>
<evidence type="ECO:0000313" key="3">
    <source>
        <dbReference type="EMBL" id="NNI78719.1"/>
    </source>
</evidence>
<comment type="caution">
    <text evidence="2">The sequence shown here is derived from an EMBL/GenBank/DDBJ whole genome shotgun (WGS) entry which is preliminary data.</text>
</comment>
<dbReference type="EMBL" id="JANJHC010000038">
    <property type="protein sequence ID" value="MDA5624181.1"/>
    <property type="molecule type" value="Genomic_DNA"/>
</dbReference>
<dbReference type="PROSITE" id="PS51257">
    <property type="entry name" value="PROKAR_LIPOPROTEIN"/>
    <property type="match status" value="1"/>
</dbReference>
<name>A0A1E3XGY8_PASMD</name>
<evidence type="ECO:0000313" key="2">
    <source>
        <dbReference type="EMBL" id="MDA5624181.1"/>
    </source>
</evidence>
<organism evidence="2 5">
    <name type="scientific">Pasteurella multocida</name>
    <dbReference type="NCBI Taxonomy" id="747"/>
    <lineage>
        <taxon>Bacteria</taxon>
        <taxon>Pseudomonadati</taxon>
        <taxon>Pseudomonadota</taxon>
        <taxon>Gammaproteobacteria</taxon>
        <taxon>Pasteurellales</taxon>
        <taxon>Pasteurellaceae</taxon>
        <taxon>Pasteurella</taxon>
    </lineage>
</organism>
<reference evidence="3 4" key="1">
    <citation type="journal article" date="2018" name="Front. Microbiol.">
        <title>Genetic and Phylogenetic Characteristics of Pasteurella multocida Isolates From Different Host Species.</title>
        <authorList>
            <person name="Peng Z."/>
            <person name="Liang W."/>
            <person name="Wang F."/>
            <person name="Xu Z."/>
            <person name="Xie Z."/>
            <person name="Lian Z."/>
            <person name="Hua L."/>
            <person name="Zhou R."/>
            <person name="Chen H."/>
            <person name="Wu B."/>
        </authorList>
    </citation>
    <scope>NUCLEOTIDE SEQUENCE [LARGE SCALE GENOMIC DNA]</scope>
    <source>
        <strain evidence="3 4">HNA06</strain>
    </source>
</reference>
<evidence type="ECO:0000313" key="4">
    <source>
        <dbReference type="Proteomes" id="UP000540079"/>
    </source>
</evidence>
<dbReference type="InterPro" id="IPR035279">
    <property type="entry name" value="DUF5358"/>
</dbReference>
<dbReference type="Proteomes" id="UP000540079">
    <property type="component" value="Unassembled WGS sequence"/>
</dbReference>
<protein>
    <submittedName>
        <fullName evidence="2">DUF5358 domain-containing protein</fullName>
    </submittedName>
</protein>
<sequence>MLRLLILLMTTLSLSACLSTKPTTFPAEFANLDYELSDQDARRWAIASTQVEQCIYPNLTRIQREHFSKEDAYIHSQYVFFYPLEEIIGEQYVKMIQADEKSMGYAILQYKKFKQRQEKPLEEEPCRVLRMQAKDDLAVVKGQYKSGMAEENPLNQDKHNPDGVATNQNKFFFDIIKWGAALLL</sequence>
<reference evidence="2" key="2">
    <citation type="submission" date="2022-07" db="EMBL/GenBank/DDBJ databases">
        <title>Genome-based characterization of novel serogroup A variants of Pasteurella multocida.</title>
        <authorList>
            <person name="Prajapati A."/>
            <person name="Yogisharadhya R."/>
            <person name="Mohanty N."/>
            <person name="Chanda M."/>
            <person name="Mendem S.K."/>
            <person name="Siddaramappa S."/>
            <person name="Shivachandra S.B."/>
        </authorList>
    </citation>
    <scope>NUCLEOTIDE SEQUENCE</scope>
    <source>
        <strain evidence="2">NIVEDIPm19</strain>
    </source>
</reference>
<accession>A0A1E3XGY8</accession>
<dbReference type="KEGG" id="pmul:DR93_891"/>
<gene>
    <name evidence="3" type="ORF">C2800_04685</name>
    <name evidence="2" type="ORF">NM948_11660</name>
</gene>
<dbReference type="GeneID" id="77206392"/>
<dbReference type="Pfam" id="PF17311">
    <property type="entry name" value="DUF5358"/>
    <property type="match status" value="1"/>
</dbReference>
<proteinExistence type="predicted"/>
<feature type="signal peptide" evidence="1">
    <location>
        <begin position="1"/>
        <end position="16"/>
    </location>
</feature>